<evidence type="ECO:0000256" key="1">
    <source>
        <dbReference type="SAM" id="Phobius"/>
    </source>
</evidence>
<protein>
    <submittedName>
        <fullName evidence="2">ABC transporter permease</fullName>
    </submittedName>
</protein>
<name>A0A2U8DLY9_9CLOT</name>
<dbReference type="EMBL" id="CP020953">
    <property type="protein sequence ID" value="AWI03431.1"/>
    <property type="molecule type" value="Genomic_DNA"/>
</dbReference>
<keyword evidence="1" id="KW-0472">Membrane</keyword>
<gene>
    <name evidence="2" type="ORF">B9W14_02625</name>
</gene>
<dbReference type="KEGG" id="cdrk:B9W14_02625"/>
<dbReference type="AlphaFoldDB" id="A0A2U8DLY9"/>
<evidence type="ECO:0000313" key="2">
    <source>
        <dbReference type="EMBL" id="AWI03431.1"/>
    </source>
</evidence>
<feature type="transmembrane region" description="Helical" evidence="1">
    <location>
        <begin position="160"/>
        <end position="176"/>
    </location>
</feature>
<dbReference type="OrthoDB" id="2584645at2"/>
<feature type="transmembrane region" description="Helical" evidence="1">
    <location>
        <begin position="226"/>
        <end position="249"/>
    </location>
</feature>
<sequence length="257" mass="29489">MHNLLLSEFKKFKRKKMFFFGILAAFIFPLFNAVLLSDSNFTSIQSGVREDNAFLLLMPLLIILAANLFFVEQDNDTLKNLLCIPVSKKQLVVVKLLVLLLFSIAFQLMGFAVGTAIAVFQNIPLHNFVFQFSLTASTGVLMWVAALPCIVLVLWFNKSYILSVIIVFFYTLLNYIMHFSDAIMMQPLGVNAGTLMPIPMIFRWLYQFYTPAGEIQTEFYNRFSQYFAPASVCFGVLLLEAAVCIYLMIRIYRRREI</sequence>
<feature type="transmembrane region" description="Helical" evidence="1">
    <location>
        <begin position="20"/>
        <end position="41"/>
    </location>
</feature>
<keyword evidence="1" id="KW-1133">Transmembrane helix</keyword>
<keyword evidence="1" id="KW-0812">Transmembrane</keyword>
<feature type="transmembrane region" description="Helical" evidence="1">
    <location>
        <begin position="132"/>
        <end position="154"/>
    </location>
</feature>
<feature type="transmembrane region" description="Helical" evidence="1">
    <location>
        <begin position="91"/>
        <end position="120"/>
    </location>
</feature>
<dbReference type="Pfam" id="PF12730">
    <property type="entry name" value="ABC2_membrane_4"/>
    <property type="match status" value="1"/>
</dbReference>
<proteinExistence type="predicted"/>
<accession>A0A2U8DLY9</accession>
<reference evidence="3" key="1">
    <citation type="submission" date="2017-04" db="EMBL/GenBank/DDBJ databases">
        <authorList>
            <person name="Song Y."/>
            <person name="Cho B.-K."/>
        </authorList>
    </citation>
    <scope>NUCLEOTIDE SEQUENCE [LARGE SCALE GENOMIC DNA]</scope>
    <source>
        <strain evidence="3">SL1</strain>
    </source>
</reference>
<keyword evidence="3" id="KW-1185">Reference proteome</keyword>
<dbReference type="Proteomes" id="UP000244910">
    <property type="component" value="Chromosome"/>
</dbReference>
<organism evidence="2 3">
    <name type="scientific">Clostridium drakei</name>
    <dbReference type="NCBI Taxonomy" id="332101"/>
    <lineage>
        <taxon>Bacteria</taxon>
        <taxon>Bacillati</taxon>
        <taxon>Bacillota</taxon>
        <taxon>Clostridia</taxon>
        <taxon>Eubacteriales</taxon>
        <taxon>Clostridiaceae</taxon>
        <taxon>Clostridium</taxon>
    </lineage>
</organism>
<feature type="transmembrane region" description="Helical" evidence="1">
    <location>
        <begin position="53"/>
        <end position="71"/>
    </location>
</feature>
<evidence type="ECO:0000313" key="3">
    <source>
        <dbReference type="Proteomes" id="UP000244910"/>
    </source>
</evidence>